<proteinExistence type="predicted"/>
<evidence type="ECO:0000313" key="2">
    <source>
        <dbReference type="EMBL" id="RDS85843.1"/>
    </source>
</evidence>
<dbReference type="EMBL" id="QRBF01000001">
    <property type="protein sequence ID" value="RDS85843.1"/>
    <property type="molecule type" value="Genomic_DNA"/>
</dbReference>
<organism evidence="2 3">
    <name type="scientific">Dyella psychrodurans</name>
    <dbReference type="NCBI Taxonomy" id="1927960"/>
    <lineage>
        <taxon>Bacteria</taxon>
        <taxon>Pseudomonadati</taxon>
        <taxon>Pseudomonadota</taxon>
        <taxon>Gammaproteobacteria</taxon>
        <taxon>Lysobacterales</taxon>
        <taxon>Rhodanobacteraceae</taxon>
        <taxon>Dyella</taxon>
    </lineage>
</organism>
<evidence type="ECO:0000256" key="1">
    <source>
        <dbReference type="PROSITE-ProRule" id="PRU00023"/>
    </source>
</evidence>
<dbReference type="Proteomes" id="UP000255334">
    <property type="component" value="Unassembled WGS sequence"/>
</dbReference>
<name>A0A370XBP4_9GAMM</name>
<keyword evidence="3" id="KW-1185">Reference proteome</keyword>
<dbReference type="InterPro" id="IPR002110">
    <property type="entry name" value="Ankyrin_rpt"/>
</dbReference>
<comment type="caution">
    <text evidence="2">The sequence shown here is derived from an EMBL/GenBank/DDBJ whole genome shotgun (WGS) entry which is preliminary data.</text>
</comment>
<keyword evidence="1" id="KW-0040">ANK repeat</keyword>
<reference evidence="2 3" key="1">
    <citation type="submission" date="2018-07" db="EMBL/GenBank/DDBJ databases">
        <title>Dyella monticola sp. nov. and Dyella psychrodurans sp. nov. isolated from monsoon evergreen broad-leaved forest soil of Dinghu Mountain, China.</title>
        <authorList>
            <person name="Gao Z."/>
            <person name="Qiu L."/>
        </authorList>
    </citation>
    <scope>NUCLEOTIDE SEQUENCE [LARGE SCALE GENOMIC DNA]</scope>
    <source>
        <strain evidence="2 3">4MSK11</strain>
    </source>
</reference>
<dbReference type="AlphaFoldDB" id="A0A370XBP4"/>
<dbReference type="PROSITE" id="PS50297">
    <property type="entry name" value="ANK_REP_REGION"/>
    <property type="match status" value="1"/>
</dbReference>
<gene>
    <name evidence="2" type="ORF">DWU99_00790</name>
</gene>
<dbReference type="Pfam" id="PF12796">
    <property type="entry name" value="Ank_2"/>
    <property type="match status" value="1"/>
</dbReference>
<protein>
    <submittedName>
        <fullName evidence="2">Ankyrin repeat domain-containing protein</fullName>
    </submittedName>
</protein>
<feature type="repeat" description="ANK" evidence="1">
    <location>
        <begin position="72"/>
        <end position="104"/>
    </location>
</feature>
<dbReference type="InterPro" id="IPR036770">
    <property type="entry name" value="Ankyrin_rpt-contain_sf"/>
</dbReference>
<sequence length="158" mass="16656">MRAASHSAGTTAGEVVGWLGTRATDGPTPMNHPVTAADVRALHDAAHHPNTARLAALLANPDLPRDTVRPIYNTTPLMEAARIGHLSAVSLLLASGADPRITNVNGTDAQTMAAQFPTTKHLACVEALHDARRAWDKRELQGVVRGGVGHGEAARRVM</sequence>
<evidence type="ECO:0000313" key="3">
    <source>
        <dbReference type="Proteomes" id="UP000255334"/>
    </source>
</evidence>
<dbReference type="PROSITE" id="PS50088">
    <property type="entry name" value="ANK_REPEAT"/>
    <property type="match status" value="1"/>
</dbReference>
<accession>A0A370XBP4</accession>
<dbReference type="Gene3D" id="1.25.40.20">
    <property type="entry name" value="Ankyrin repeat-containing domain"/>
    <property type="match status" value="1"/>
</dbReference>
<dbReference type="SUPFAM" id="SSF48403">
    <property type="entry name" value="Ankyrin repeat"/>
    <property type="match status" value="1"/>
</dbReference>